<dbReference type="AlphaFoldDB" id="A0AAW4WSN0"/>
<organism evidence="3 4">
    <name type="scientific">Halanaerobium polyolivorans</name>
    <dbReference type="NCBI Taxonomy" id="2886943"/>
    <lineage>
        <taxon>Bacteria</taxon>
        <taxon>Bacillati</taxon>
        <taxon>Bacillota</taxon>
        <taxon>Clostridia</taxon>
        <taxon>Halanaerobiales</taxon>
        <taxon>Halanaerobiaceae</taxon>
        <taxon>Halanaerobium</taxon>
    </lineage>
</organism>
<keyword evidence="4" id="KW-1185">Reference proteome</keyword>
<evidence type="ECO:0000256" key="1">
    <source>
        <dbReference type="SAM" id="MobiDB-lite"/>
    </source>
</evidence>
<evidence type="ECO:0000259" key="2">
    <source>
        <dbReference type="Pfam" id="PF01568"/>
    </source>
</evidence>
<evidence type="ECO:0000313" key="4">
    <source>
        <dbReference type="Proteomes" id="UP001199296"/>
    </source>
</evidence>
<proteinExistence type="predicted"/>
<sequence>MLKNKSFTLITGRTIKQGMASVSGKKNEGYKKETAYVEISKEILKKYNLEEDEKIILESDSGQVEVRCKGAELSDKIVFMPYGKTANKLIGTDTGGTGMPNSKSKVVKIKRKEEKAN</sequence>
<dbReference type="InterPro" id="IPR009010">
    <property type="entry name" value="Asp_de-COase-like_dom_sf"/>
</dbReference>
<gene>
    <name evidence="3" type="ORF">LJ207_02055</name>
</gene>
<name>A0AAW4WSN0_9FIRM</name>
<dbReference type="Gene3D" id="2.40.40.20">
    <property type="match status" value="1"/>
</dbReference>
<dbReference type="GO" id="GO:0016491">
    <property type="term" value="F:oxidoreductase activity"/>
    <property type="evidence" value="ECO:0007669"/>
    <property type="project" value="InterPro"/>
</dbReference>
<dbReference type="Pfam" id="PF01568">
    <property type="entry name" value="Molydop_binding"/>
    <property type="match status" value="1"/>
</dbReference>
<reference evidence="3 4" key="1">
    <citation type="submission" date="2021-10" db="EMBL/GenBank/DDBJ databases">
        <authorList>
            <person name="Grouzdev D.S."/>
            <person name="Pantiukh K.S."/>
            <person name="Krutkina M.S."/>
        </authorList>
    </citation>
    <scope>NUCLEOTIDE SEQUENCE [LARGE SCALE GENOMIC DNA]</scope>
    <source>
        <strain evidence="3 4">Z-7514</strain>
    </source>
</reference>
<comment type="caution">
    <text evidence="3">The sequence shown here is derived from an EMBL/GenBank/DDBJ whole genome shotgun (WGS) entry which is preliminary data.</text>
</comment>
<dbReference type="RefSeq" id="WP_229343620.1">
    <property type="nucleotide sequence ID" value="NZ_JAJFAT010000002.1"/>
</dbReference>
<evidence type="ECO:0000313" key="3">
    <source>
        <dbReference type="EMBL" id="MCC3144100.1"/>
    </source>
</evidence>
<dbReference type="GO" id="GO:0043546">
    <property type="term" value="F:molybdopterin cofactor binding"/>
    <property type="evidence" value="ECO:0007669"/>
    <property type="project" value="InterPro"/>
</dbReference>
<feature type="domain" description="Molybdopterin dinucleotide-binding" evidence="2">
    <location>
        <begin position="7"/>
        <end position="99"/>
    </location>
</feature>
<feature type="region of interest" description="Disordered" evidence="1">
    <location>
        <begin position="90"/>
        <end position="117"/>
    </location>
</feature>
<protein>
    <submittedName>
        <fullName evidence="3">Molybdopterin dinucleotide-binding protein</fullName>
    </submittedName>
</protein>
<accession>A0AAW4WSN0</accession>
<dbReference type="InterPro" id="IPR006657">
    <property type="entry name" value="MoPterin_dinucl-bd_dom"/>
</dbReference>
<dbReference type="SUPFAM" id="SSF50692">
    <property type="entry name" value="ADC-like"/>
    <property type="match status" value="1"/>
</dbReference>
<dbReference type="EMBL" id="JAJFAT010000002">
    <property type="protein sequence ID" value="MCC3144100.1"/>
    <property type="molecule type" value="Genomic_DNA"/>
</dbReference>
<dbReference type="Proteomes" id="UP001199296">
    <property type="component" value="Unassembled WGS sequence"/>
</dbReference>